<dbReference type="Proteomes" id="UP000186883">
    <property type="component" value="Unassembled WGS sequence"/>
</dbReference>
<reference evidence="3 5" key="2">
    <citation type="submission" date="2016-11" db="EMBL/GenBank/DDBJ databases">
        <title>Genome sequencing of Amycolatopsis regifaucium.</title>
        <authorList>
            <person name="Mayilraj S."/>
            <person name="Kaur N."/>
        </authorList>
    </citation>
    <scope>NUCLEOTIDE SEQUENCE [LARGE SCALE GENOMIC DNA]</scope>
    <source>
        <strain evidence="3 5">GY080</strain>
    </source>
</reference>
<protein>
    <submittedName>
        <fullName evidence="2">Uncharacterized protein</fullName>
    </submittedName>
</protein>
<comment type="caution">
    <text evidence="2">The sequence shown here is derived from an EMBL/GenBank/DDBJ whole genome shotgun (WGS) entry which is preliminary data.</text>
</comment>
<reference evidence="2 4" key="1">
    <citation type="submission" date="2015-12" db="EMBL/GenBank/DDBJ databases">
        <title>Amycolatopsis regifaucium genome sequencing and assembly.</title>
        <authorList>
            <person name="Mayilraj S."/>
        </authorList>
    </citation>
    <scope>NUCLEOTIDE SEQUENCE [LARGE SCALE GENOMIC DNA]</scope>
    <source>
        <strain evidence="2 4">GY080</strain>
    </source>
</reference>
<name>A0A154MV71_9PSEU</name>
<dbReference type="Proteomes" id="UP000076321">
    <property type="component" value="Unassembled WGS sequence"/>
</dbReference>
<evidence type="ECO:0000313" key="2">
    <source>
        <dbReference type="EMBL" id="KZB88181.1"/>
    </source>
</evidence>
<evidence type="ECO:0000313" key="4">
    <source>
        <dbReference type="Proteomes" id="UP000076321"/>
    </source>
</evidence>
<dbReference type="AlphaFoldDB" id="A0A154MV71"/>
<keyword evidence="5" id="KW-1185">Reference proteome</keyword>
<evidence type="ECO:0000313" key="5">
    <source>
        <dbReference type="Proteomes" id="UP000186883"/>
    </source>
</evidence>
<organism evidence="2 4">
    <name type="scientific">Amycolatopsis regifaucium</name>
    <dbReference type="NCBI Taxonomy" id="546365"/>
    <lineage>
        <taxon>Bacteria</taxon>
        <taxon>Bacillati</taxon>
        <taxon>Actinomycetota</taxon>
        <taxon>Actinomycetes</taxon>
        <taxon>Pseudonocardiales</taxon>
        <taxon>Pseudonocardiaceae</taxon>
        <taxon>Amycolatopsis</taxon>
    </lineage>
</organism>
<proteinExistence type="predicted"/>
<dbReference type="RefSeq" id="WP_061989547.1">
    <property type="nucleotide sequence ID" value="NZ_FOPQ01000004.1"/>
</dbReference>
<sequence>MKTDEQNDPASFEATAPASAELPPTAPCTVVWCGGRPYVLESSTGHTRWIGTDHRGRPVALTSADLQRRGWSHTRAS</sequence>
<gene>
    <name evidence="3" type="ORF">ATP06_0230870</name>
    <name evidence="2" type="ORF">AVL48_19640</name>
</gene>
<evidence type="ECO:0000256" key="1">
    <source>
        <dbReference type="SAM" id="MobiDB-lite"/>
    </source>
</evidence>
<feature type="region of interest" description="Disordered" evidence="1">
    <location>
        <begin position="1"/>
        <end position="24"/>
    </location>
</feature>
<evidence type="ECO:0000313" key="3">
    <source>
        <dbReference type="EMBL" id="OKA04318.1"/>
    </source>
</evidence>
<accession>A0A154MV71</accession>
<dbReference type="EMBL" id="LQCI01000002">
    <property type="protein sequence ID" value="KZB88181.1"/>
    <property type="molecule type" value="Genomic_DNA"/>
</dbReference>
<dbReference type="OrthoDB" id="3695409at2"/>
<dbReference type="EMBL" id="LOBU02000022">
    <property type="protein sequence ID" value="OKA04318.1"/>
    <property type="molecule type" value="Genomic_DNA"/>
</dbReference>